<dbReference type="InterPro" id="IPR041694">
    <property type="entry name" value="ADH_N_2"/>
</dbReference>
<dbReference type="Pfam" id="PF00107">
    <property type="entry name" value="ADH_zinc_N"/>
    <property type="match status" value="1"/>
</dbReference>
<gene>
    <name evidence="3" type="ORF">BDZ90DRAFT_234383</name>
</gene>
<dbReference type="SUPFAM" id="SSF51735">
    <property type="entry name" value="NAD(P)-binding Rossmann-fold domains"/>
    <property type="match status" value="1"/>
</dbReference>
<dbReference type="GeneID" id="37028826"/>
<dbReference type="GO" id="GO:0016628">
    <property type="term" value="F:oxidoreductase activity, acting on the CH-CH group of donors, NAD or NADP as acceptor"/>
    <property type="evidence" value="ECO:0007669"/>
    <property type="project" value="InterPro"/>
</dbReference>
<evidence type="ECO:0000313" key="4">
    <source>
        <dbReference type="Proteomes" id="UP000245884"/>
    </source>
</evidence>
<dbReference type="Proteomes" id="UP000245884">
    <property type="component" value="Unassembled WGS sequence"/>
</dbReference>
<dbReference type="RefSeq" id="XP_025359793.1">
    <property type="nucleotide sequence ID" value="XM_025507003.1"/>
</dbReference>
<dbReference type="SMART" id="SM00829">
    <property type="entry name" value="PKS_ER"/>
    <property type="match status" value="1"/>
</dbReference>
<dbReference type="OrthoDB" id="809632at2759"/>
<name>A0A316ULB9_9BASI</name>
<feature type="domain" description="Enoyl reductase (ER)" evidence="2">
    <location>
        <begin position="30"/>
        <end position="358"/>
    </location>
</feature>
<reference evidence="3 4" key="1">
    <citation type="journal article" date="2018" name="Mol. Biol. Evol.">
        <title>Broad Genomic Sampling Reveals a Smut Pathogenic Ancestry of the Fungal Clade Ustilaginomycotina.</title>
        <authorList>
            <person name="Kijpornyongpan T."/>
            <person name="Mondo S.J."/>
            <person name="Barry K."/>
            <person name="Sandor L."/>
            <person name="Lee J."/>
            <person name="Lipzen A."/>
            <person name="Pangilinan J."/>
            <person name="LaButti K."/>
            <person name="Hainaut M."/>
            <person name="Henrissat B."/>
            <person name="Grigoriev I.V."/>
            <person name="Spatafora J.W."/>
            <person name="Aime M.C."/>
        </authorList>
    </citation>
    <scope>NUCLEOTIDE SEQUENCE [LARGE SCALE GENOMIC DNA]</scope>
    <source>
        <strain evidence="3 4">MCA 5214</strain>
    </source>
</reference>
<evidence type="ECO:0000313" key="3">
    <source>
        <dbReference type="EMBL" id="PWN25181.1"/>
    </source>
</evidence>
<dbReference type="FunFam" id="3.40.50.720:FF:000121">
    <property type="entry name" value="Prostaglandin reductase 2"/>
    <property type="match status" value="1"/>
</dbReference>
<proteinExistence type="predicted"/>
<dbReference type="SUPFAM" id="SSF50129">
    <property type="entry name" value="GroES-like"/>
    <property type="match status" value="1"/>
</dbReference>
<accession>A0A316ULB9</accession>
<dbReference type="Gene3D" id="3.90.180.10">
    <property type="entry name" value="Medium-chain alcohol dehydrogenases, catalytic domain"/>
    <property type="match status" value="1"/>
</dbReference>
<dbReference type="CDD" id="cd05288">
    <property type="entry name" value="PGDH"/>
    <property type="match status" value="1"/>
</dbReference>
<dbReference type="EMBL" id="KZ819677">
    <property type="protein sequence ID" value="PWN25181.1"/>
    <property type="molecule type" value="Genomic_DNA"/>
</dbReference>
<dbReference type="PANTHER" id="PTHR43205:SF19">
    <property type="entry name" value="ENOYL REDUCTASE (ER) DOMAIN-CONTAINING PROTEIN"/>
    <property type="match status" value="1"/>
</dbReference>
<evidence type="ECO:0000256" key="1">
    <source>
        <dbReference type="ARBA" id="ARBA00023002"/>
    </source>
</evidence>
<dbReference type="InterPro" id="IPR013149">
    <property type="entry name" value="ADH-like_C"/>
</dbReference>
<protein>
    <submittedName>
        <fullName evidence="3">NAD(P)-binding protein</fullName>
    </submittedName>
</protein>
<dbReference type="InterPro" id="IPR045010">
    <property type="entry name" value="MDR_fam"/>
</dbReference>
<sequence length="374" mass="40034">MSSSTLPTSQKQVHLLQRPGMKPIDSSILGVVSSPLNVPTPLPAKHVVVKVQLLSLDPSMRPSMNPDRKSYRPPQPLNETMWAGGIGVVVKSSHDDFKEGDKVLSGSLGAQEYAVVDVEQAQKTGYFSKIDASRGIDEKEYLGALWGTGLAAYLGLVEVAKVQKGDRVLVSGAAGATGGLVIQIAKLMGAAEVIGIAGGPEKQKYVTETLGADSCIDYRDSGYYKQITSLSDRPEGGMTVYFDNVGGETLDAALQAMAAGGRIACCGAISGYNGSSTFTGLKYSHLIVGRRLSLQGYIAFPSFWPKETFQGAIGQLATWAAQKKIHTRFHFHDKVGVENFTDALVGLFAGKNQGKMLLKVDSEWKDAEKESSRL</sequence>
<dbReference type="InterPro" id="IPR011032">
    <property type="entry name" value="GroES-like_sf"/>
</dbReference>
<dbReference type="InterPro" id="IPR036291">
    <property type="entry name" value="NAD(P)-bd_dom_sf"/>
</dbReference>
<dbReference type="InterPro" id="IPR020843">
    <property type="entry name" value="ER"/>
</dbReference>
<dbReference type="PANTHER" id="PTHR43205">
    <property type="entry name" value="PROSTAGLANDIN REDUCTASE"/>
    <property type="match status" value="1"/>
</dbReference>
<organism evidence="3 4">
    <name type="scientific">Jaminaea rosea</name>
    <dbReference type="NCBI Taxonomy" id="1569628"/>
    <lineage>
        <taxon>Eukaryota</taxon>
        <taxon>Fungi</taxon>
        <taxon>Dikarya</taxon>
        <taxon>Basidiomycota</taxon>
        <taxon>Ustilaginomycotina</taxon>
        <taxon>Exobasidiomycetes</taxon>
        <taxon>Microstromatales</taxon>
        <taxon>Microstromatales incertae sedis</taxon>
        <taxon>Jaminaea</taxon>
    </lineage>
</organism>
<dbReference type="Pfam" id="PF16884">
    <property type="entry name" value="ADH_N_2"/>
    <property type="match status" value="1"/>
</dbReference>
<dbReference type="Gene3D" id="3.40.50.720">
    <property type="entry name" value="NAD(P)-binding Rossmann-like Domain"/>
    <property type="match status" value="1"/>
</dbReference>
<keyword evidence="1" id="KW-0560">Oxidoreductase</keyword>
<dbReference type="AlphaFoldDB" id="A0A316ULB9"/>
<keyword evidence="4" id="KW-1185">Reference proteome</keyword>
<evidence type="ECO:0000259" key="2">
    <source>
        <dbReference type="SMART" id="SM00829"/>
    </source>
</evidence>
<dbReference type="STRING" id="1569628.A0A316ULB9"/>